<feature type="transmembrane region" description="Helical" evidence="1">
    <location>
        <begin position="319"/>
        <end position="341"/>
    </location>
</feature>
<gene>
    <name evidence="2" type="ORF">CA14_011227</name>
</gene>
<proteinExistence type="predicted"/>
<feature type="transmembrane region" description="Helical" evidence="1">
    <location>
        <begin position="181"/>
        <end position="203"/>
    </location>
</feature>
<comment type="caution">
    <text evidence="2">The sequence shown here is derived from an EMBL/GenBank/DDBJ whole genome shotgun (WGS) entry which is preliminary data.</text>
</comment>
<dbReference type="AlphaFoldDB" id="A0AB74C703"/>
<sequence length="361" mass="40154">MTSFYMMYISLFNNGFFNLLSHQLATRALPGESDIALLSEYTGLKAFDGILESIVIFFWPISQGHHVGLSLTGLSFSGGMVGIWMIVVVHICRIRSFTRGMVITLIVGIAQQAVGPGIVIPCYFALTSRARPPNKNLHLTGTYSTSNHGLVVSMIMSYIFPLVIISLPAPAMISPHFKQQVIAAWQGWPVYFVIIMTTHHLFINRGHRKEASARRQVLSVYHFGFACSCLCHVAWLSAFVASKIQSLTQSSNLWYLCPYGATFPLLNQPAQGLGALEAGLFTFLQWDYGIAAVAAMVWSTDRYIQECHRAELEIDKFRLILRLLGWILIDGPSATAVRLIWESEGPSYLQNANRGVKSKTT</sequence>
<feature type="transmembrane region" description="Helical" evidence="1">
    <location>
        <begin position="67"/>
        <end position="89"/>
    </location>
</feature>
<feature type="transmembrane region" description="Helical" evidence="1">
    <location>
        <begin position="276"/>
        <end position="298"/>
    </location>
</feature>
<evidence type="ECO:0000256" key="1">
    <source>
        <dbReference type="SAM" id="Phobius"/>
    </source>
</evidence>
<feature type="transmembrane region" description="Helical" evidence="1">
    <location>
        <begin position="146"/>
        <end position="169"/>
    </location>
</feature>
<dbReference type="Proteomes" id="UP000275480">
    <property type="component" value="Unassembled WGS sequence"/>
</dbReference>
<protein>
    <submittedName>
        <fullName evidence="2">AtmA protein</fullName>
    </submittedName>
</protein>
<keyword evidence="1" id="KW-1133">Transmembrane helix</keyword>
<name>A0AB74C703_ASPFL</name>
<reference evidence="2 3" key="1">
    <citation type="submission" date="2018-07" db="EMBL/GenBank/DDBJ databases">
        <title>Identification of spontaneous genetic mutation associated with occurrence of a yellow conidial color mutant of Aspergillus flavus.</title>
        <authorList>
            <person name="Chang P.-K."/>
            <person name="Mack B.M."/>
            <person name="Scharfenstein L."/>
            <person name="Gilbert M.K."/>
        </authorList>
    </citation>
    <scope>NUCLEOTIDE SEQUENCE [LARGE SCALE GENOMIC DNA]</scope>
    <source>
        <strain evidence="2 3">CA14</strain>
    </source>
</reference>
<keyword evidence="1" id="KW-0472">Membrane</keyword>
<dbReference type="EMBL" id="QQZZ01000110">
    <property type="protein sequence ID" value="RMZ41906.1"/>
    <property type="molecule type" value="Genomic_DNA"/>
</dbReference>
<keyword evidence="1" id="KW-0812">Transmembrane</keyword>
<feature type="transmembrane region" description="Helical" evidence="1">
    <location>
        <begin position="223"/>
        <end position="241"/>
    </location>
</feature>
<evidence type="ECO:0000313" key="3">
    <source>
        <dbReference type="Proteomes" id="UP000275480"/>
    </source>
</evidence>
<accession>A0AB74C703</accession>
<feature type="transmembrane region" description="Helical" evidence="1">
    <location>
        <begin position="101"/>
        <end position="126"/>
    </location>
</feature>
<evidence type="ECO:0000313" key="2">
    <source>
        <dbReference type="EMBL" id="RMZ41906.1"/>
    </source>
</evidence>
<organism evidence="2 3">
    <name type="scientific">Aspergillus flavus</name>
    <dbReference type="NCBI Taxonomy" id="5059"/>
    <lineage>
        <taxon>Eukaryota</taxon>
        <taxon>Fungi</taxon>
        <taxon>Dikarya</taxon>
        <taxon>Ascomycota</taxon>
        <taxon>Pezizomycotina</taxon>
        <taxon>Eurotiomycetes</taxon>
        <taxon>Eurotiomycetidae</taxon>
        <taxon>Eurotiales</taxon>
        <taxon>Aspergillaceae</taxon>
        <taxon>Aspergillus</taxon>
        <taxon>Aspergillus subgen. Circumdati</taxon>
    </lineage>
</organism>